<dbReference type="RefSeq" id="WP_000075445.1">
    <property type="nucleotide sequence ID" value="NZ_AHNR02000040.1"/>
</dbReference>
<gene>
    <name evidence="4" type="ORF">LEP1GSC105_3837</name>
</gene>
<dbReference type="Gene3D" id="3.60.40.10">
    <property type="entry name" value="PPM-type phosphatase domain"/>
    <property type="match status" value="1"/>
</dbReference>
<dbReference type="EMBL" id="AHNR02000040">
    <property type="protein sequence ID" value="EKR54877.1"/>
    <property type="molecule type" value="Genomic_DNA"/>
</dbReference>
<dbReference type="Proteomes" id="UP000001340">
    <property type="component" value="Unassembled WGS sequence"/>
</dbReference>
<dbReference type="FunFam" id="3.60.40.10:FF:000072">
    <property type="entry name" value="Stage II sporulation protein E"/>
    <property type="match status" value="1"/>
</dbReference>
<name>A0A0E2D4B7_LEPIR</name>
<keyword evidence="2" id="KW-0597">Phosphoprotein</keyword>
<dbReference type="GO" id="GO:0000160">
    <property type="term" value="P:phosphorelay signal transduction system"/>
    <property type="evidence" value="ECO:0007669"/>
    <property type="project" value="InterPro"/>
</dbReference>
<evidence type="ECO:0000256" key="1">
    <source>
        <dbReference type="ARBA" id="ARBA00022801"/>
    </source>
</evidence>
<evidence type="ECO:0000313" key="4">
    <source>
        <dbReference type="EMBL" id="EKR54877.1"/>
    </source>
</evidence>
<dbReference type="PROSITE" id="PS50110">
    <property type="entry name" value="RESPONSE_REGULATORY"/>
    <property type="match status" value="1"/>
</dbReference>
<evidence type="ECO:0000256" key="2">
    <source>
        <dbReference type="PROSITE-ProRule" id="PRU00169"/>
    </source>
</evidence>
<dbReference type="InterPro" id="IPR052016">
    <property type="entry name" value="Bact_Sigma-Reg"/>
</dbReference>
<dbReference type="Gene3D" id="3.40.50.2300">
    <property type="match status" value="1"/>
</dbReference>
<dbReference type="InterPro" id="IPR001789">
    <property type="entry name" value="Sig_transdc_resp-reg_receiver"/>
</dbReference>
<dbReference type="SMART" id="SM00331">
    <property type="entry name" value="PP2C_SIG"/>
    <property type="match status" value="1"/>
</dbReference>
<dbReference type="SUPFAM" id="SSF52172">
    <property type="entry name" value="CheY-like"/>
    <property type="match status" value="1"/>
</dbReference>
<feature type="domain" description="Response regulatory" evidence="3">
    <location>
        <begin position="11"/>
        <end position="127"/>
    </location>
</feature>
<dbReference type="InterPro" id="IPR011006">
    <property type="entry name" value="CheY-like_superfamily"/>
</dbReference>
<protein>
    <submittedName>
        <fullName evidence="4">Stage II sporulation protein E</fullName>
    </submittedName>
</protein>
<accession>A0A0E2D4B7</accession>
<dbReference type="PANTHER" id="PTHR43156">
    <property type="entry name" value="STAGE II SPORULATION PROTEIN E-RELATED"/>
    <property type="match status" value="1"/>
</dbReference>
<dbReference type="FunFam" id="3.40.50.2300:FF:000294">
    <property type="entry name" value="Stage II sporulation protein E"/>
    <property type="match status" value="1"/>
</dbReference>
<sequence length="377" mass="42508">MSPTPNYSSYTVLAVDDSEINLKLIVHTLQPFGFQIFTAESAADARNVLLTNRVDVLLLDVSMPDQDGFSFCRELREIERFKLLPILFITGINREVGFDEAISHGGDDFIQKPFQPKELIAKIRAFIRIKILQDELLEQKKNYERELIMARKVQQELLPEKELEWNGVSLSTIFQPLMQIGGDYTDAWIEDDSLHIFIADCSGHGPSAALLAAMLKMQVSSLSPDQSLQEKVQTLRHNLEKILPDEFSITFFYGILHKDLSFEYSNGGHPAPMLYQNGEVSILPGMGPLIIPIEINVKEEFKSVQLQKDSYMLLYTDGATEISDKSMNILGEDKLKKIFQESVSIGGDILVSMMESILAHSDRGTNDDDIAMMVLKL</sequence>
<keyword evidence="1" id="KW-0378">Hydrolase</keyword>
<proteinExistence type="predicted"/>
<dbReference type="Pfam" id="PF00072">
    <property type="entry name" value="Response_reg"/>
    <property type="match status" value="1"/>
</dbReference>
<dbReference type="AlphaFoldDB" id="A0A0E2D4B7"/>
<dbReference type="SMART" id="SM00448">
    <property type="entry name" value="REC"/>
    <property type="match status" value="1"/>
</dbReference>
<dbReference type="GO" id="GO:0016791">
    <property type="term" value="F:phosphatase activity"/>
    <property type="evidence" value="ECO:0007669"/>
    <property type="project" value="TreeGrafter"/>
</dbReference>
<dbReference type="InterPro" id="IPR036457">
    <property type="entry name" value="PPM-type-like_dom_sf"/>
</dbReference>
<evidence type="ECO:0000259" key="3">
    <source>
        <dbReference type="PROSITE" id="PS50110"/>
    </source>
</evidence>
<dbReference type="Pfam" id="PF07228">
    <property type="entry name" value="SpoIIE"/>
    <property type="match status" value="1"/>
</dbReference>
<reference evidence="4 5" key="1">
    <citation type="submission" date="2012-10" db="EMBL/GenBank/DDBJ databases">
        <authorList>
            <person name="Harkins D.M."/>
            <person name="Durkin A.S."/>
            <person name="Brinkac L.M."/>
            <person name="Haft D.H."/>
            <person name="Selengut J.D."/>
            <person name="Sanka R."/>
            <person name="DePew J."/>
            <person name="Purushe J."/>
            <person name="Chanthongthip A."/>
            <person name="Lattana O."/>
            <person name="Phetsouvanh R."/>
            <person name="Newton P.N."/>
            <person name="Vinetz J.M."/>
            <person name="Sutton G.G."/>
            <person name="Nierman W.C."/>
            <person name="Fouts D.E."/>
        </authorList>
    </citation>
    <scope>NUCLEOTIDE SEQUENCE [LARGE SCALE GENOMIC DNA]</scope>
    <source>
        <strain evidence="4 5">UI 12758</strain>
    </source>
</reference>
<dbReference type="PANTHER" id="PTHR43156:SF2">
    <property type="entry name" value="STAGE II SPORULATION PROTEIN E"/>
    <property type="match status" value="1"/>
</dbReference>
<feature type="modified residue" description="4-aspartylphosphate" evidence="2">
    <location>
        <position position="60"/>
    </location>
</feature>
<evidence type="ECO:0000313" key="5">
    <source>
        <dbReference type="Proteomes" id="UP000001340"/>
    </source>
</evidence>
<dbReference type="InterPro" id="IPR001932">
    <property type="entry name" value="PPM-type_phosphatase-like_dom"/>
</dbReference>
<organism evidence="4 5">
    <name type="scientific">Leptospira interrogans str. UI 12758</name>
    <dbReference type="NCBI Taxonomy" id="1049938"/>
    <lineage>
        <taxon>Bacteria</taxon>
        <taxon>Pseudomonadati</taxon>
        <taxon>Spirochaetota</taxon>
        <taxon>Spirochaetia</taxon>
        <taxon>Leptospirales</taxon>
        <taxon>Leptospiraceae</taxon>
        <taxon>Leptospira</taxon>
    </lineage>
</organism>
<comment type="caution">
    <text evidence="4">The sequence shown here is derived from an EMBL/GenBank/DDBJ whole genome shotgun (WGS) entry which is preliminary data.</text>
</comment>